<gene>
    <name evidence="3" type="ORF">ABMA27_007671</name>
</gene>
<proteinExistence type="predicted"/>
<dbReference type="InterPro" id="IPR011011">
    <property type="entry name" value="Znf_FYVE_PHD"/>
</dbReference>
<dbReference type="Gene3D" id="3.30.40.10">
    <property type="entry name" value="Zinc/RING finger domain, C3HC4 (zinc finger)"/>
    <property type="match status" value="1"/>
</dbReference>
<dbReference type="Pfam" id="PF25298">
    <property type="entry name" value="Baculo_FP_2nd"/>
    <property type="match status" value="1"/>
</dbReference>
<dbReference type="EMBL" id="JBEUOH010000020">
    <property type="protein sequence ID" value="KAL0869437.1"/>
    <property type="molecule type" value="Genomic_DNA"/>
</dbReference>
<reference evidence="3 4" key="1">
    <citation type="submission" date="2024-06" db="EMBL/GenBank/DDBJ databases">
        <title>A chromosome-level genome assembly of beet webworm, Loxostege sticticalis.</title>
        <authorList>
            <person name="Zhang Y."/>
        </authorList>
    </citation>
    <scope>NUCLEOTIDE SEQUENCE [LARGE SCALE GENOMIC DNA]</scope>
    <source>
        <strain evidence="3">AQ026</strain>
        <tissue evidence="3">Whole body</tissue>
    </source>
</reference>
<feature type="domain" description="FP protein C-terminal" evidence="2">
    <location>
        <begin position="321"/>
        <end position="372"/>
    </location>
</feature>
<protein>
    <recommendedName>
        <fullName evidence="2">FP protein C-terminal domain-containing protein</fullName>
    </recommendedName>
</protein>
<dbReference type="InterPro" id="IPR013083">
    <property type="entry name" value="Znf_RING/FYVE/PHD"/>
</dbReference>
<sequence>MTMPSTSSNYGSCAACLQDILTRQYLTCCLCSKKYDIECVNVTEKRFYNTMSSEHKSQWRCDECRNNMPRTNNIDTPVKRDVDSYVNTSKRVNAGLPADLPVATSSSVAPLLNATESPTERTEAASLSVELITELRLLREEMRAHRAEMHEFRGTINSLTSAVEVCNRRIDELAVRVDAVEQNRGDNADTAAIAALERTVADLKLDLNDRDQELLCNDVEISGIPEENGERCCHIVFAVAQKLGVKLEERDLVSVERAGPARRSSTEDAAPPRPRPLVVRLARRAQRDQLLAAARVRRDATTAGLGLSSAARRFYVNERLTPTNRHLFYKARSESARTQWKYVWTREGKIYARKEHGAPRHRLRSENDIVKVFG</sequence>
<name>A0ABR3HGA1_LOXSC</name>
<organism evidence="3 4">
    <name type="scientific">Loxostege sticticalis</name>
    <name type="common">Beet webworm moth</name>
    <dbReference type="NCBI Taxonomy" id="481309"/>
    <lineage>
        <taxon>Eukaryota</taxon>
        <taxon>Metazoa</taxon>
        <taxon>Ecdysozoa</taxon>
        <taxon>Arthropoda</taxon>
        <taxon>Hexapoda</taxon>
        <taxon>Insecta</taxon>
        <taxon>Pterygota</taxon>
        <taxon>Neoptera</taxon>
        <taxon>Endopterygota</taxon>
        <taxon>Lepidoptera</taxon>
        <taxon>Glossata</taxon>
        <taxon>Ditrysia</taxon>
        <taxon>Pyraloidea</taxon>
        <taxon>Crambidae</taxon>
        <taxon>Pyraustinae</taxon>
        <taxon>Loxostege</taxon>
    </lineage>
</organism>
<keyword evidence="1" id="KW-0175">Coiled coil</keyword>
<evidence type="ECO:0000313" key="4">
    <source>
        <dbReference type="Proteomes" id="UP001549920"/>
    </source>
</evidence>
<evidence type="ECO:0000256" key="1">
    <source>
        <dbReference type="SAM" id="Coils"/>
    </source>
</evidence>
<evidence type="ECO:0000313" key="3">
    <source>
        <dbReference type="EMBL" id="KAL0869437.1"/>
    </source>
</evidence>
<dbReference type="Gene3D" id="3.30.70.1820">
    <property type="entry name" value="L1 transposable element, RRM domain"/>
    <property type="match status" value="1"/>
</dbReference>
<dbReference type="SUPFAM" id="SSF57903">
    <property type="entry name" value="FYVE/PHD zinc finger"/>
    <property type="match status" value="1"/>
</dbReference>
<comment type="caution">
    <text evidence="3">The sequence shown here is derived from an EMBL/GenBank/DDBJ whole genome shotgun (WGS) entry which is preliminary data.</text>
</comment>
<feature type="coiled-coil region" evidence="1">
    <location>
        <begin position="128"/>
        <end position="213"/>
    </location>
</feature>
<accession>A0ABR3HGA1</accession>
<keyword evidence="4" id="KW-1185">Reference proteome</keyword>
<dbReference type="InterPro" id="IPR057251">
    <property type="entry name" value="FP_C"/>
</dbReference>
<dbReference type="Proteomes" id="UP001549920">
    <property type="component" value="Unassembled WGS sequence"/>
</dbReference>
<evidence type="ECO:0000259" key="2">
    <source>
        <dbReference type="Pfam" id="PF25298"/>
    </source>
</evidence>